<dbReference type="Gene3D" id="3.40.50.1820">
    <property type="entry name" value="alpha/beta hydrolase"/>
    <property type="match status" value="2"/>
</dbReference>
<dbReference type="OMA" id="WVQMRII"/>
<dbReference type="GO" id="GO:0004806">
    <property type="term" value="F:triacylglycerol lipase activity"/>
    <property type="evidence" value="ECO:0007669"/>
    <property type="project" value="TreeGrafter"/>
</dbReference>
<dbReference type="InterPro" id="IPR013094">
    <property type="entry name" value="AB_hydrolase_3"/>
</dbReference>
<evidence type="ECO:0000313" key="5">
    <source>
        <dbReference type="EMBL" id="KXN70281.1"/>
    </source>
</evidence>
<feature type="active site" evidence="1">
    <location>
        <position position="308"/>
    </location>
</feature>
<organism evidence="5 6">
    <name type="scientific">Conidiobolus coronatus (strain ATCC 28846 / CBS 209.66 / NRRL 28638)</name>
    <name type="common">Delacroixia coronata</name>
    <dbReference type="NCBI Taxonomy" id="796925"/>
    <lineage>
        <taxon>Eukaryota</taxon>
        <taxon>Fungi</taxon>
        <taxon>Fungi incertae sedis</taxon>
        <taxon>Zoopagomycota</taxon>
        <taxon>Entomophthoromycotina</taxon>
        <taxon>Entomophthoromycetes</taxon>
        <taxon>Entomophthorales</taxon>
        <taxon>Ancylistaceae</taxon>
        <taxon>Conidiobolus</taxon>
    </lineage>
</organism>
<sequence>MLDQLLGKPSHNIKRVQVLVALYLSSIVFWGKGNYLNSKIFDKINDKLKKYSPSQLIFLTLSVLYCLKHSLLFSGLYPPNSMAHMYSRNFYRATYIYTALCAGSLAANPIKPKFLRDTVALFFIFYYLVFPNHAESRMRATGRVITAQAMRVAWESEKNIYLQCISYWTSPKVELIKKVWIPRGSDSPHGTKPVEALIVFNGTKEELRKAKGLIFHIPGGGFVCMPPERHLAYLKKWAQDTKYPVISFNYHKAPEHPYPYALNELFDAYRTICSTHGRCLGIDSLPIKPLIKNGVKFNEIAISFAGDSAGGNLCASLMLLILEAGQNLGDNFVVPRPRGIVFIYPALEFNMGVWMNNDELKLFRQQSVKSLASLWETKSHCNHESPLATYDDTKSWGGVFSKASIKDQVQAHLPKKPDLVKVPSERGLHKIDTTKYPWVRNKANPLAMSSKITYFDDRVLSAEIFRAVAIWYVGPNNTGNFQSDYYVSPLLAPDHLLAQFPKTYFICGERDPLVDDTIIMSGKIRNAKRKLSRSNSRRKAASFDPDLGKLTPLSNSVSLDASIDGFIIGNDNSNANSNVNSDHEDDSEYDSDLSDSASIMSTSTVIQNPKMSLASRFANRVKSYVSLFQQPPAVPTESFDHTTTVSVEDVHVKLITGISHGFMNFEAFLPEAKAAIKLTGTWLDDILHDNNEDED</sequence>
<reference evidence="5 6" key="1">
    <citation type="journal article" date="2015" name="Genome Biol. Evol.">
        <title>Phylogenomic analyses indicate that early fungi evolved digesting cell walls of algal ancestors of land plants.</title>
        <authorList>
            <person name="Chang Y."/>
            <person name="Wang S."/>
            <person name="Sekimoto S."/>
            <person name="Aerts A.L."/>
            <person name="Choi C."/>
            <person name="Clum A."/>
            <person name="LaButti K.M."/>
            <person name="Lindquist E.A."/>
            <person name="Yee Ngan C."/>
            <person name="Ohm R.A."/>
            <person name="Salamov A.A."/>
            <person name="Grigoriev I.V."/>
            <person name="Spatafora J.W."/>
            <person name="Berbee M.L."/>
        </authorList>
    </citation>
    <scope>NUCLEOTIDE SEQUENCE [LARGE SCALE GENOMIC DNA]</scope>
    <source>
        <strain evidence="5 6">NRRL 28638</strain>
    </source>
</reference>
<evidence type="ECO:0000259" key="4">
    <source>
        <dbReference type="Pfam" id="PF07859"/>
    </source>
</evidence>
<dbReference type="GO" id="GO:0004771">
    <property type="term" value="F:sterol ester esterase activity"/>
    <property type="evidence" value="ECO:0007669"/>
    <property type="project" value="TreeGrafter"/>
</dbReference>
<protein>
    <submittedName>
        <fullName evidence="5">Alpha/beta-hydrolase</fullName>
    </submittedName>
</protein>
<accession>A0A137P5S7</accession>
<keyword evidence="6" id="KW-1185">Reference proteome</keyword>
<keyword evidence="3" id="KW-1133">Transmembrane helix</keyword>
<feature type="transmembrane region" description="Helical" evidence="3">
    <location>
        <begin position="114"/>
        <end position="130"/>
    </location>
</feature>
<dbReference type="InterPro" id="IPR033140">
    <property type="entry name" value="Lipase_GDXG_put_SER_AS"/>
</dbReference>
<keyword evidence="5" id="KW-0378">Hydrolase</keyword>
<dbReference type="PANTHER" id="PTHR23025">
    <property type="entry name" value="TRIACYLGLYCEROL LIPASE"/>
    <property type="match status" value="1"/>
</dbReference>
<dbReference type="STRING" id="796925.A0A137P5S7"/>
<dbReference type="Proteomes" id="UP000070444">
    <property type="component" value="Unassembled WGS sequence"/>
</dbReference>
<feature type="region of interest" description="Disordered" evidence="2">
    <location>
        <begin position="574"/>
        <end position="594"/>
    </location>
</feature>
<dbReference type="GO" id="GO:0019433">
    <property type="term" value="P:triglyceride catabolic process"/>
    <property type="evidence" value="ECO:0007669"/>
    <property type="project" value="TreeGrafter"/>
</dbReference>
<dbReference type="GO" id="GO:0005829">
    <property type="term" value="C:cytosol"/>
    <property type="evidence" value="ECO:0007669"/>
    <property type="project" value="TreeGrafter"/>
</dbReference>
<dbReference type="InterPro" id="IPR029058">
    <property type="entry name" value="AB_hydrolase_fold"/>
</dbReference>
<dbReference type="EMBL" id="KQ964507">
    <property type="protein sequence ID" value="KXN70281.1"/>
    <property type="molecule type" value="Genomic_DNA"/>
</dbReference>
<name>A0A137P5S7_CONC2</name>
<dbReference type="SUPFAM" id="SSF53474">
    <property type="entry name" value="alpha/beta-Hydrolases"/>
    <property type="match status" value="1"/>
</dbReference>
<dbReference type="PANTHER" id="PTHR23025:SF3">
    <property type="entry name" value="HORMONE-SENSITIVE LIPASE"/>
    <property type="match status" value="1"/>
</dbReference>
<evidence type="ECO:0000256" key="3">
    <source>
        <dbReference type="SAM" id="Phobius"/>
    </source>
</evidence>
<feature type="transmembrane region" description="Helical" evidence="3">
    <location>
        <begin position="89"/>
        <end position="107"/>
    </location>
</feature>
<evidence type="ECO:0000313" key="6">
    <source>
        <dbReference type="Proteomes" id="UP000070444"/>
    </source>
</evidence>
<evidence type="ECO:0000256" key="2">
    <source>
        <dbReference type="SAM" id="MobiDB-lite"/>
    </source>
</evidence>
<keyword evidence="3" id="KW-0472">Membrane</keyword>
<dbReference type="OrthoDB" id="5570009at2759"/>
<dbReference type="Pfam" id="PF07859">
    <property type="entry name" value="Abhydrolase_3"/>
    <property type="match status" value="1"/>
</dbReference>
<dbReference type="AlphaFoldDB" id="A0A137P5S7"/>
<gene>
    <name evidence="5" type="ORF">CONCODRAFT_70811</name>
</gene>
<dbReference type="PROSITE" id="PS01174">
    <property type="entry name" value="LIPASE_GDXG_SER"/>
    <property type="match status" value="1"/>
</dbReference>
<feature type="transmembrane region" description="Helical" evidence="3">
    <location>
        <begin position="56"/>
        <end position="77"/>
    </location>
</feature>
<feature type="transmembrane region" description="Helical" evidence="3">
    <location>
        <begin position="16"/>
        <end position="35"/>
    </location>
</feature>
<proteinExistence type="predicted"/>
<feature type="compositionally biased region" description="Acidic residues" evidence="2">
    <location>
        <begin position="583"/>
        <end position="593"/>
    </location>
</feature>
<feature type="domain" description="Alpha/beta hydrolase fold-3" evidence="4">
    <location>
        <begin position="215"/>
        <end position="351"/>
    </location>
</feature>
<evidence type="ECO:0000256" key="1">
    <source>
        <dbReference type="PROSITE-ProRule" id="PRU10038"/>
    </source>
</evidence>
<keyword evidence="3" id="KW-0812">Transmembrane</keyword>